<dbReference type="PROSITE" id="PS51257">
    <property type="entry name" value="PROKAR_LIPOPROTEIN"/>
    <property type="match status" value="1"/>
</dbReference>
<proteinExistence type="predicted"/>
<dbReference type="Proteomes" id="UP000315949">
    <property type="component" value="Unassembled WGS sequence"/>
</dbReference>
<gene>
    <name evidence="3" type="ORF">FQY79_09340</name>
</gene>
<dbReference type="Gene3D" id="3.20.20.140">
    <property type="entry name" value="Metal-dependent hydrolases"/>
    <property type="match status" value="2"/>
</dbReference>
<evidence type="ECO:0000313" key="3">
    <source>
        <dbReference type="EMBL" id="TWT18835.1"/>
    </source>
</evidence>
<dbReference type="AlphaFoldDB" id="A0A5C5TZY3"/>
<keyword evidence="3" id="KW-0378">Hydrolase</keyword>
<reference evidence="3 4" key="1">
    <citation type="submission" date="2019-07" db="EMBL/GenBank/DDBJ databases">
        <title>Luteimonas sp. YD-1 nov., isolated from acidic soil.</title>
        <authorList>
            <person name="Zhou J."/>
        </authorList>
    </citation>
    <scope>NUCLEOTIDE SEQUENCE [LARGE SCALE GENOMIC DNA]</scope>
    <source>
        <strain evidence="3 4">YD-1</strain>
    </source>
</reference>
<dbReference type="RefSeq" id="WP_146312655.1">
    <property type="nucleotide sequence ID" value="NZ_VOHE01000004.1"/>
</dbReference>
<dbReference type="PANTHER" id="PTHR11647:SF1">
    <property type="entry name" value="COLLAPSIN RESPONSE MEDIATOR PROTEIN"/>
    <property type="match status" value="1"/>
</dbReference>
<feature type="chain" id="PRO_5022705116" evidence="1">
    <location>
        <begin position="25"/>
        <end position="553"/>
    </location>
</feature>
<keyword evidence="4" id="KW-1185">Reference proteome</keyword>
<dbReference type="GO" id="GO:0016810">
    <property type="term" value="F:hydrolase activity, acting on carbon-nitrogen (but not peptide) bonds"/>
    <property type="evidence" value="ECO:0007669"/>
    <property type="project" value="InterPro"/>
</dbReference>
<sequence>MSLSRHPARLTGFAIALMATQLLAACSGTRPEAADETVDVLIVGGTVFDGSDSPGRPADVAIAGDRIVEVAPDLAGRYRAARTVDAQGLIVAPGFIDPHTHPNTYIRSPEAAVRRNLPWLHQGVSTIFIGIDGGGTPDIAEQAAWFETNGVGTNVAAYVGLGPVRRRVLGDEARAPDPGELQQMREMVAAAMCQGAIGLSTGLFYAPQSFADTDEVVALAEEAAIRGGVYDTHQRDESSYSIGLVESVEEALEVGRRARIPVHIAHIKALGTDVHGSAGRIIERIERARADGLQVTADQYPWLASGTGLDAALLPRWAQDGGRAALLARLEDPATSARIRAEMEENLRRRGGADSLLMIGDGWPWSGRTVADMATEWQVDPVDAALRIIRTDGTDDAGPPRKVASFNMHPDDVVAFMRQPWVLTASDGGDGHPRQYASFPEKYARYVVGEGVIDLQAFIHRSTGLTAATFGLEDRGELRPGYFADVVAFDPGRYAPAATYVEPALLSEGVEYLWVNGTAVIEQGQAAADALPGRVLRHRPPAGTCDPAPRPAD</sequence>
<dbReference type="SUPFAM" id="SSF51556">
    <property type="entry name" value="Metallo-dependent hydrolases"/>
    <property type="match status" value="1"/>
</dbReference>
<keyword evidence="1" id="KW-0732">Signal</keyword>
<dbReference type="InterPro" id="IPR032466">
    <property type="entry name" value="Metal_Hydrolase"/>
</dbReference>
<accession>A0A5C5TZY3</accession>
<feature type="domain" description="Amidohydrolase 3" evidence="2">
    <location>
        <begin position="167"/>
        <end position="520"/>
    </location>
</feature>
<organism evidence="3 4">
    <name type="scientific">Luteimonas wenzhouensis</name>
    <dbReference type="NCBI Taxonomy" id="2599615"/>
    <lineage>
        <taxon>Bacteria</taxon>
        <taxon>Pseudomonadati</taxon>
        <taxon>Pseudomonadota</taxon>
        <taxon>Gammaproteobacteria</taxon>
        <taxon>Lysobacterales</taxon>
        <taxon>Lysobacteraceae</taxon>
        <taxon>Luteimonas</taxon>
    </lineage>
</organism>
<dbReference type="OrthoDB" id="9766983at2"/>
<protein>
    <submittedName>
        <fullName evidence="3">Amidohydrolase family protein</fullName>
    </submittedName>
</protein>
<evidence type="ECO:0000256" key="1">
    <source>
        <dbReference type="SAM" id="SignalP"/>
    </source>
</evidence>
<dbReference type="Pfam" id="PF07969">
    <property type="entry name" value="Amidohydro_3"/>
    <property type="match status" value="1"/>
</dbReference>
<evidence type="ECO:0000313" key="4">
    <source>
        <dbReference type="Proteomes" id="UP000315949"/>
    </source>
</evidence>
<dbReference type="InterPro" id="IPR013108">
    <property type="entry name" value="Amidohydro_3"/>
</dbReference>
<dbReference type="PANTHER" id="PTHR11647">
    <property type="entry name" value="HYDRANTOINASE/DIHYDROPYRIMIDINASE FAMILY MEMBER"/>
    <property type="match status" value="1"/>
</dbReference>
<dbReference type="EMBL" id="VOHE01000004">
    <property type="protein sequence ID" value="TWT18835.1"/>
    <property type="molecule type" value="Genomic_DNA"/>
</dbReference>
<feature type="signal peptide" evidence="1">
    <location>
        <begin position="1"/>
        <end position="24"/>
    </location>
</feature>
<dbReference type="SUPFAM" id="SSF51338">
    <property type="entry name" value="Composite domain of metallo-dependent hydrolases"/>
    <property type="match status" value="1"/>
</dbReference>
<dbReference type="InterPro" id="IPR050378">
    <property type="entry name" value="Metallo-dep_Hydrolases_sf"/>
</dbReference>
<dbReference type="InterPro" id="IPR011059">
    <property type="entry name" value="Metal-dep_hydrolase_composite"/>
</dbReference>
<dbReference type="Gene3D" id="2.30.40.10">
    <property type="entry name" value="Urease, subunit C, domain 1"/>
    <property type="match status" value="1"/>
</dbReference>
<comment type="caution">
    <text evidence="3">The sequence shown here is derived from an EMBL/GenBank/DDBJ whole genome shotgun (WGS) entry which is preliminary data.</text>
</comment>
<name>A0A5C5TZY3_9GAMM</name>
<evidence type="ECO:0000259" key="2">
    <source>
        <dbReference type="Pfam" id="PF07969"/>
    </source>
</evidence>